<dbReference type="AlphaFoldDB" id="A0A6N2TB68"/>
<name>A0A6N2TB68_BIFAD</name>
<evidence type="ECO:0000313" key="1">
    <source>
        <dbReference type="EMBL" id="VYT03044.1"/>
    </source>
</evidence>
<reference evidence="1" key="1">
    <citation type="submission" date="2019-11" db="EMBL/GenBank/DDBJ databases">
        <authorList>
            <person name="Feng L."/>
        </authorList>
    </citation>
    <scope>NUCLEOTIDE SEQUENCE</scope>
    <source>
        <strain evidence="1">BAdolescentisLFYP80</strain>
    </source>
</reference>
<sequence length="31" mass="3376">MVTPAGLEPATLRLEVTCSIQLSYRAKLNTV</sequence>
<organism evidence="1">
    <name type="scientific">Bifidobacterium adolescentis</name>
    <dbReference type="NCBI Taxonomy" id="1680"/>
    <lineage>
        <taxon>Bacteria</taxon>
        <taxon>Bacillati</taxon>
        <taxon>Actinomycetota</taxon>
        <taxon>Actinomycetes</taxon>
        <taxon>Bifidobacteriales</taxon>
        <taxon>Bifidobacteriaceae</taxon>
        <taxon>Bifidobacterium</taxon>
    </lineage>
</organism>
<protein>
    <submittedName>
        <fullName evidence="1">Uncharacterized protein</fullName>
    </submittedName>
</protein>
<gene>
    <name evidence="1" type="ORF">BALFYP80_01351</name>
</gene>
<proteinExistence type="predicted"/>
<accession>A0A6N2TB68</accession>
<dbReference type="AntiFam" id="ANF00014">
    <property type="entry name" value="tRNA translation"/>
</dbReference>
<dbReference type="EMBL" id="CACRSR010000013">
    <property type="protein sequence ID" value="VYT03044.1"/>
    <property type="molecule type" value="Genomic_DNA"/>
</dbReference>